<evidence type="ECO:0000256" key="1">
    <source>
        <dbReference type="SAM" id="Phobius"/>
    </source>
</evidence>
<feature type="transmembrane region" description="Helical" evidence="1">
    <location>
        <begin position="225"/>
        <end position="247"/>
    </location>
</feature>
<dbReference type="Pfam" id="PF07786">
    <property type="entry name" value="HGSNAT_cat"/>
    <property type="match status" value="1"/>
</dbReference>
<feature type="transmembrane region" description="Helical" evidence="1">
    <location>
        <begin position="47"/>
        <end position="64"/>
    </location>
</feature>
<dbReference type="AlphaFoldDB" id="A0A6G1VP92"/>
<keyword evidence="1" id="KW-0812">Transmembrane</keyword>
<accession>A0A6G1VP92</accession>
<sequence length="376" mass="41543">MNMNRLKSLDVMRGLTVALMILVNNGGEHNYSFLEHSKWNGLTPCDLVFPFFLFMMGMSTFLSLKKTEFKPSAAIYRKIAKRTVLLFLIGLGINWFDMICNGGGLDFAHLRIWAVLQRIALCYGVVAMLAITLNHRYFIHTIIGLIVIYMGILVFGNGYAYDASINILAQVDRSIFGIDHLYHRSPVDPEGLLSTIPAIAHTMIGFLCCKYISIAGQTVESKIKVLKVAGLVMVALGFGLSLIGFGINKRIWSPSYVFVTCGFASWILGILVQFIDGRGAATDSAATGDSQKKPQKDNILTRGLLAFGMNPLFLYVMSEALAILFGSFGIGADIFAGIHSLITDDYVASLTYALFFVAIHAVMGVWMYHKKIFIKL</sequence>
<feature type="transmembrane region" description="Helical" evidence="1">
    <location>
        <begin position="253"/>
        <end position="275"/>
    </location>
</feature>
<reference evidence="3 4" key="1">
    <citation type="submission" date="2019-09" db="EMBL/GenBank/DDBJ databases">
        <title>Distinct polysaccharide growth profiles of human intestinal Prevotella copri isolates.</title>
        <authorList>
            <person name="Fehlner-Peach H."/>
            <person name="Magnabosco C."/>
            <person name="Raghavan V."/>
            <person name="Scher J.U."/>
            <person name="Tett A."/>
            <person name="Cox L.M."/>
            <person name="Gottsegen C."/>
            <person name="Watters A."/>
            <person name="Wiltshire- Gordon J.D."/>
            <person name="Segata N."/>
            <person name="Bonneau R."/>
            <person name="Littman D.R."/>
        </authorList>
    </citation>
    <scope>NUCLEOTIDE SEQUENCE [LARGE SCALE GENOMIC DNA]</scope>
    <source>
        <strain evidence="4">iAA917</strain>
    </source>
</reference>
<dbReference type="EMBL" id="VZAH01000131">
    <property type="protein sequence ID" value="MQP15386.1"/>
    <property type="molecule type" value="Genomic_DNA"/>
</dbReference>
<organism evidence="3 4">
    <name type="scientific">Segatella copri</name>
    <dbReference type="NCBI Taxonomy" id="165179"/>
    <lineage>
        <taxon>Bacteria</taxon>
        <taxon>Pseudomonadati</taxon>
        <taxon>Bacteroidota</taxon>
        <taxon>Bacteroidia</taxon>
        <taxon>Bacteroidales</taxon>
        <taxon>Prevotellaceae</taxon>
        <taxon>Segatella</taxon>
    </lineage>
</organism>
<feature type="transmembrane region" description="Helical" evidence="1">
    <location>
        <begin position="84"/>
        <end position="104"/>
    </location>
</feature>
<name>A0A6G1VP92_9BACT</name>
<feature type="transmembrane region" description="Helical" evidence="1">
    <location>
        <begin position="191"/>
        <end position="213"/>
    </location>
</feature>
<gene>
    <name evidence="3" type="ORF">F7D25_13440</name>
</gene>
<feature type="transmembrane region" description="Helical" evidence="1">
    <location>
        <begin position="312"/>
        <end position="338"/>
    </location>
</feature>
<feature type="transmembrane region" description="Helical" evidence="1">
    <location>
        <begin position="350"/>
        <end position="368"/>
    </location>
</feature>
<evidence type="ECO:0000313" key="4">
    <source>
        <dbReference type="Proteomes" id="UP000477980"/>
    </source>
</evidence>
<feature type="transmembrane region" description="Helical" evidence="1">
    <location>
        <begin position="137"/>
        <end position="156"/>
    </location>
</feature>
<keyword evidence="1" id="KW-0472">Membrane</keyword>
<keyword evidence="1" id="KW-1133">Transmembrane helix</keyword>
<evidence type="ECO:0000313" key="3">
    <source>
        <dbReference type="EMBL" id="MQP15386.1"/>
    </source>
</evidence>
<dbReference type="RefSeq" id="WP_367383632.1">
    <property type="nucleotide sequence ID" value="NZ_VZAH01000131.1"/>
</dbReference>
<proteinExistence type="predicted"/>
<evidence type="ECO:0000259" key="2">
    <source>
        <dbReference type="Pfam" id="PF07786"/>
    </source>
</evidence>
<dbReference type="PANTHER" id="PTHR31061:SF24">
    <property type="entry name" value="LD22376P"/>
    <property type="match status" value="1"/>
</dbReference>
<dbReference type="PANTHER" id="PTHR31061">
    <property type="entry name" value="LD22376P"/>
    <property type="match status" value="1"/>
</dbReference>
<comment type="caution">
    <text evidence="3">The sequence shown here is derived from an EMBL/GenBank/DDBJ whole genome shotgun (WGS) entry which is preliminary data.</text>
</comment>
<protein>
    <submittedName>
        <fullName evidence="3">DUF5009 domain-containing protein</fullName>
    </submittedName>
</protein>
<feature type="domain" description="Heparan-alpha-glucosaminide N-acetyltransferase catalytic" evidence="2">
    <location>
        <begin position="5"/>
        <end position="154"/>
    </location>
</feature>
<dbReference type="Proteomes" id="UP000477980">
    <property type="component" value="Unassembled WGS sequence"/>
</dbReference>
<feature type="transmembrane region" description="Helical" evidence="1">
    <location>
        <begin position="110"/>
        <end position="130"/>
    </location>
</feature>
<dbReference type="InterPro" id="IPR012429">
    <property type="entry name" value="HGSNAT_cat"/>
</dbReference>